<sequence>MKHMPTVVREYFEADQANDVDALNRIFSHSAIVDDENTLHNGIVEIRTWWLAVKEKYHHFLEPFEVSSAGHISTVLTQVRGNFPNSPVTLKFQFTLENSKVIKLRIY</sequence>
<dbReference type="InterPro" id="IPR032710">
    <property type="entry name" value="NTF2-like_dom_sf"/>
</dbReference>
<protein>
    <recommendedName>
        <fullName evidence="3">SnoaL-like domain-containing protein</fullName>
    </recommendedName>
</protein>
<keyword evidence="2" id="KW-1185">Reference proteome</keyword>
<proteinExistence type="predicted"/>
<organism evidence="1 2">
    <name type="scientific">Providencia burhodogranariea DSM 19968</name>
    <dbReference type="NCBI Taxonomy" id="1141662"/>
    <lineage>
        <taxon>Bacteria</taxon>
        <taxon>Pseudomonadati</taxon>
        <taxon>Pseudomonadota</taxon>
        <taxon>Gammaproteobacteria</taxon>
        <taxon>Enterobacterales</taxon>
        <taxon>Morganellaceae</taxon>
        <taxon>Providencia</taxon>
    </lineage>
</organism>
<name>K8WVL0_9GAMM</name>
<comment type="caution">
    <text evidence="1">The sequence shown here is derived from an EMBL/GenBank/DDBJ whole genome shotgun (WGS) entry which is preliminary data.</text>
</comment>
<dbReference type="EMBL" id="AKKL01000029">
    <property type="protein sequence ID" value="EKT61422.1"/>
    <property type="molecule type" value="Genomic_DNA"/>
</dbReference>
<dbReference type="SUPFAM" id="SSF54427">
    <property type="entry name" value="NTF2-like"/>
    <property type="match status" value="1"/>
</dbReference>
<evidence type="ECO:0000313" key="2">
    <source>
        <dbReference type="Proteomes" id="UP000009336"/>
    </source>
</evidence>
<gene>
    <name evidence="1" type="ORF">OOA_10781</name>
</gene>
<accession>K8WVL0</accession>
<dbReference type="AlphaFoldDB" id="K8WVL0"/>
<dbReference type="STRING" id="1141662.OOA_10781"/>
<dbReference type="eggNOG" id="COG3631">
    <property type="taxonomic scope" value="Bacteria"/>
</dbReference>
<dbReference type="Proteomes" id="UP000009336">
    <property type="component" value="Unassembled WGS sequence"/>
</dbReference>
<reference evidence="1 2" key="1">
    <citation type="journal article" date="2012" name="BMC Genomics">
        <title>Comparative genomics of bacteria in the genus Providencia isolated from wild Drosophila melanogaster.</title>
        <authorList>
            <person name="Galac M.R."/>
            <person name="Lazzaro B.P."/>
        </authorList>
    </citation>
    <scope>NUCLEOTIDE SEQUENCE [LARGE SCALE GENOMIC DNA]</scope>
    <source>
        <strain evidence="1 2">DSM 19968</strain>
    </source>
</reference>
<dbReference type="HOGENOM" id="CLU_148715_1_0_6"/>
<evidence type="ECO:0008006" key="3">
    <source>
        <dbReference type="Google" id="ProtNLM"/>
    </source>
</evidence>
<dbReference type="OrthoDB" id="8684708at2"/>
<evidence type="ECO:0000313" key="1">
    <source>
        <dbReference type="EMBL" id="EKT61422.1"/>
    </source>
</evidence>
<dbReference type="RefSeq" id="WP_008912162.1">
    <property type="nucleotide sequence ID" value="NZ_KB233222.1"/>
</dbReference>
<dbReference type="Gene3D" id="3.10.450.50">
    <property type="match status" value="1"/>
</dbReference>
<dbReference type="PATRIC" id="fig|1141662.3.peg.2187"/>